<proteinExistence type="inferred from homology"/>
<feature type="transmembrane region" description="Helical" evidence="6">
    <location>
        <begin position="219"/>
        <end position="243"/>
    </location>
</feature>
<organism evidence="7 8">
    <name type="scientific">Brevundimonas halotolerans</name>
    <dbReference type="NCBI Taxonomy" id="69670"/>
    <lineage>
        <taxon>Bacteria</taxon>
        <taxon>Pseudomonadati</taxon>
        <taxon>Pseudomonadota</taxon>
        <taxon>Alphaproteobacteria</taxon>
        <taxon>Caulobacterales</taxon>
        <taxon>Caulobacteraceae</taxon>
        <taxon>Brevundimonas</taxon>
    </lineage>
</organism>
<dbReference type="CDD" id="cd10432">
    <property type="entry name" value="BI-1-like_bacterial"/>
    <property type="match status" value="1"/>
</dbReference>
<dbReference type="Proteomes" id="UP000548978">
    <property type="component" value="Unassembled WGS sequence"/>
</dbReference>
<dbReference type="GO" id="GO:0005886">
    <property type="term" value="C:plasma membrane"/>
    <property type="evidence" value="ECO:0007669"/>
    <property type="project" value="TreeGrafter"/>
</dbReference>
<evidence type="ECO:0000256" key="2">
    <source>
        <dbReference type="ARBA" id="ARBA00010350"/>
    </source>
</evidence>
<dbReference type="Pfam" id="PF01027">
    <property type="entry name" value="Bax1-I"/>
    <property type="match status" value="1"/>
</dbReference>
<protein>
    <recommendedName>
        <fullName evidence="9">Bax inhibitor-1/YccA family protein</fullName>
    </recommendedName>
</protein>
<evidence type="ECO:0008006" key="9">
    <source>
        <dbReference type="Google" id="ProtNLM"/>
    </source>
</evidence>
<dbReference type="RefSeq" id="WP_123288170.1">
    <property type="nucleotide sequence ID" value="NZ_JACIJB010000003.1"/>
</dbReference>
<feature type="transmembrane region" description="Helical" evidence="6">
    <location>
        <begin position="101"/>
        <end position="120"/>
    </location>
</feature>
<comment type="subcellular location">
    <subcellularLocation>
        <location evidence="1">Membrane</location>
        <topology evidence="1">Multi-pass membrane protein</topology>
    </subcellularLocation>
</comment>
<keyword evidence="4 6" id="KW-1133">Transmembrane helix</keyword>
<reference evidence="7 8" key="1">
    <citation type="submission" date="2020-08" db="EMBL/GenBank/DDBJ databases">
        <title>Genomic Encyclopedia of Type Strains, Phase IV (KMG-IV): sequencing the most valuable type-strain genomes for metagenomic binning, comparative biology and taxonomic classification.</title>
        <authorList>
            <person name="Goeker M."/>
        </authorList>
    </citation>
    <scope>NUCLEOTIDE SEQUENCE [LARGE SCALE GENOMIC DNA]</scope>
    <source>
        <strain evidence="7 8">DSM 24448</strain>
    </source>
</reference>
<dbReference type="AlphaFoldDB" id="A0A7W9E6H9"/>
<comment type="caution">
    <text evidence="7">The sequence shown here is derived from an EMBL/GenBank/DDBJ whole genome shotgun (WGS) entry which is preliminary data.</text>
</comment>
<evidence type="ECO:0000256" key="3">
    <source>
        <dbReference type="ARBA" id="ARBA00022692"/>
    </source>
</evidence>
<evidence type="ECO:0000313" key="8">
    <source>
        <dbReference type="Proteomes" id="UP000548978"/>
    </source>
</evidence>
<evidence type="ECO:0000256" key="6">
    <source>
        <dbReference type="RuleBase" id="RU004379"/>
    </source>
</evidence>
<feature type="transmembrane region" description="Helical" evidence="6">
    <location>
        <begin position="67"/>
        <end position="89"/>
    </location>
</feature>
<feature type="transmembrane region" description="Helical" evidence="6">
    <location>
        <begin position="21"/>
        <end position="47"/>
    </location>
</feature>
<evidence type="ECO:0000313" key="7">
    <source>
        <dbReference type="EMBL" id="MBB5660337.1"/>
    </source>
</evidence>
<evidence type="ECO:0000256" key="1">
    <source>
        <dbReference type="ARBA" id="ARBA00004141"/>
    </source>
</evidence>
<dbReference type="EMBL" id="JACIJB010000003">
    <property type="protein sequence ID" value="MBB5660337.1"/>
    <property type="molecule type" value="Genomic_DNA"/>
</dbReference>
<feature type="transmembrane region" description="Helical" evidence="6">
    <location>
        <begin position="181"/>
        <end position="198"/>
    </location>
</feature>
<dbReference type="OrthoDB" id="9793828at2"/>
<name>A0A7W9E6H9_9CAUL</name>
<evidence type="ECO:0000256" key="5">
    <source>
        <dbReference type="ARBA" id="ARBA00023136"/>
    </source>
</evidence>
<keyword evidence="5 6" id="KW-0472">Membrane</keyword>
<dbReference type="PANTHER" id="PTHR23291">
    <property type="entry name" value="BAX INHIBITOR-RELATED"/>
    <property type="match status" value="1"/>
</dbReference>
<feature type="transmembrane region" description="Helical" evidence="6">
    <location>
        <begin position="126"/>
        <end position="145"/>
    </location>
</feature>
<comment type="similarity">
    <text evidence="2 6">Belongs to the BI1 family.</text>
</comment>
<keyword evidence="8" id="KW-1185">Reference proteome</keyword>
<dbReference type="PANTHER" id="PTHR23291:SF50">
    <property type="entry name" value="PROTEIN LIFEGUARD 4"/>
    <property type="match status" value="1"/>
</dbReference>
<keyword evidence="3 6" id="KW-0812">Transmembrane</keyword>
<evidence type="ECO:0000256" key="4">
    <source>
        <dbReference type="ARBA" id="ARBA00022989"/>
    </source>
</evidence>
<accession>A0A7W9E6H9</accession>
<gene>
    <name evidence="7" type="ORF">FHS65_001082</name>
</gene>
<dbReference type="InterPro" id="IPR006214">
    <property type="entry name" value="Bax_inhibitor_1-related"/>
</dbReference>
<feature type="transmembrane region" description="Helical" evidence="6">
    <location>
        <begin position="157"/>
        <end position="175"/>
    </location>
</feature>
<sequence length="247" mass="26203">MNEFRNPARPLPRTADMAMDAGLRAFMLGVYNKLALGLVVAGALAYLTGNVPEVGQYLFTQGADGRVSLTMLGMIVQFSPLVMLFGSMFFMKNPTAGGVNLLYWAVVATIGAGMGVLFFIYTSGSIASTFFITAAAFGALSLFGYTTKKDLSGLGTFLIMGVIGLVIAMVVNMFLGNGMLALIISVVGVLIFSALIAYDTQRLKMTYYALGGDQAAMAVATGFGALSLFINFVNLFQFLLALFGGRE</sequence>